<evidence type="ECO:0000259" key="18">
    <source>
        <dbReference type="Pfam" id="PF00324"/>
    </source>
</evidence>
<dbReference type="GO" id="GO:0007268">
    <property type="term" value="P:chemical synaptic transmission"/>
    <property type="evidence" value="ECO:0007669"/>
    <property type="project" value="TreeGrafter"/>
</dbReference>
<keyword evidence="5" id="KW-0597">Phosphoprotein</keyword>
<evidence type="ECO:0000313" key="20">
    <source>
        <dbReference type="Ensembl" id="ENSOKIP00005072949.1"/>
    </source>
</evidence>
<evidence type="ECO:0000256" key="7">
    <source>
        <dbReference type="ARBA" id="ARBA00022847"/>
    </source>
</evidence>
<evidence type="ECO:0000256" key="11">
    <source>
        <dbReference type="ARBA" id="ARBA00023136"/>
    </source>
</evidence>
<comment type="subcellular location">
    <subcellularLocation>
        <location evidence="1">Cell membrane</location>
        <topology evidence="1">Multi-pass membrane protein</topology>
    </subcellularLocation>
</comment>
<evidence type="ECO:0000256" key="6">
    <source>
        <dbReference type="ARBA" id="ARBA00022692"/>
    </source>
</evidence>
<dbReference type="PANTHER" id="PTHR11827:SF46">
    <property type="entry name" value="SOLUTE CARRIER FAMILY 12 MEMBER 4"/>
    <property type="match status" value="1"/>
</dbReference>
<keyword evidence="12" id="KW-0325">Glycoprotein</keyword>
<feature type="domain" description="SLC12A transporter C-terminal" evidence="19">
    <location>
        <begin position="693"/>
        <end position="810"/>
    </location>
</feature>
<dbReference type="InterPro" id="IPR004842">
    <property type="entry name" value="SLC12A_fam"/>
</dbReference>
<evidence type="ECO:0000256" key="3">
    <source>
        <dbReference type="ARBA" id="ARBA00022475"/>
    </source>
</evidence>
<dbReference type="PANTHER" id="PTHR11827">
    <property type="entry name" value="SOLUTE CARRIER FAMILY 12, CATION COTRANSPORTERS"/>
    <property type="match status" value="1"/>
</dbReference>
<feature type="transmembrane region" description="Helical" evidence="17">
    <location>
        <begin position="243"/>
        <end position="260"/>
    </location>
</feature>
<feature type="region of interest" description="Disordered" evidence="16">
    <location>
        <begin position="28"/>
        <end position="60"/>
    </location>
</feature>
<sequence length="1070" mass="119494">MPHFTVVPVEDSATSNYDSLEGINWVDYRDTGQGGHPGHLDTVSSDGHGNHKEDSPFLSSADADRKTDFYDRNLALFEEELDIRPKVSSLLSRLVNYTNITQGAREHEEAENTEMSLRKVPKVRTHQNYLSLLLRFKQALVSLSLPPCLCTCLDLSLHAFIHVNSVLLTVVAGGAYFMISRSLGAEFGGAVGICFYLGTTFAAAMYILGAIEIFLKYLVPQAAIFHASDHHGGDSAILNNMRVYGTICLSLMAVVVFVGVKYVNKLASLFLACVIISIVSIYAGAIKSVFQPPDFSICMLGNRTLVRDQFDVCSKTVLEGNVTVPSQLWRNFCSSGNMSSPQCDDYFNQNNVTEIQGIPGLASGIIRDNMWGDYLEKGQILEKAGLPSVDFHGAVESVGLYVSADIATSFTLLVGIFFPSATGIMAGSNRSGDLKDAQKSIPIGTILAITTTTLVCILSWSPCPLLSCRFGDAVSKNLVVGTLSWPSPWVIVIGSFFSTVGAGLQSLTGAPRLLQAIAKDNIIPFLRVFGHGKANGEPTWALLLTGLIAELGILIASLDMVAPILSMFFLMCYLFVNLACAVQTLLRTPNWRPRFKYYHWALSFLGMSMCLALMFISSWYYAIVAMCIAGMIYKYIEYQGAEKEWGDGIRGLSLSAARYSLLRLEHGPPHTKNWRPQVLVLLKLDEDLHVKYPRLLTFVSQLKAGKGLTIVGSVIQGQFLDSYGETQASEQAVKNMMEIERVKGFCQVVVASKVREGIAHLIQSCGLGGMKHNTVVMGWPYGWRQSEDPRAWKTFIHTVRCTTAAHLALMVPKNVSFYPSNHERFTDGTIDVWWIVHDGGMLMLLPFLLKQHKVWRKCKMRIFTVAQMDDNSIQMKKDLATFLYQLRIEAEVEVVEMHDSDISAYTYERTLMMEQRSQMLRQMRLSSAEREREAQLVKDRHSLIRMGSLYSDEEEEVVEPVADKNQMTWTKEKYEAERRNRNNAPENFRELMSLKPDQSNVRRMHTAVKLNEVIVNKSHDARLVLLNMPGPPRNTDGDENYMEFLEVLTEGLERVLLVRGGGREVITIYS</sequence>
<keyword evidence="4" id="KW-0633">Potassium transport</keyword>
<feature type="transmembrane region" description="Helical" evidence="17">
    <location>
        <begin position="440"/>
        <end position="460"/>
    </location>
</feature>
<reference evidence="20" key="1">
    <citation type="submission" date="2025-08" db="UniProtKB">
        <authorList>
            <consortium name="Ensembl"/>
        </authorList>
    </citation>
    <scope>IDENTIFICATION</scope>
</reference>
<evidence type="ECO:0000256" key="4">
    <source>
        <dbReference type="ARBA" id="ARBA00022538"/>
    </source>
</evidence>
<evidence type="ECO:0000256" key="2">
    <source>
        <dbReference type="ARBA" id="ARBA00022448"/>
    </source>
</evidence>
<dbReference type="Gene3D" id="1.20.1740.10">
    <property type="entry name" value="Amino acid/polyamine transporter I"/>
    <property type="match status" value="1"/>
</dbReference>
<comment type="catalytic activity">
    <reaction evidence="15">
        <text>K(+)(in) + chloride(in) = K(+)(out) + chloride(out)</text>
        <dbReference type="Rhea" id="RHEA:72427"/>
        <dbReference type="ChEBI" id="CHEBI:17996"/>
        <dbReference type="ChEBI" id="CHEBI:29103"/>
    </reaction>
</comment>
<dbReference type="PRINTS" id="PR01082">
    <property type="entry name" value="KCLTRNSPORT1"/>
</dbReference>
<dbReference type="GO" id="GO:0055064">
    <property type="term" value="P:chloride ion homeostasis"/>
    <property type="evidence" value="ECO:0007669"/>
    <property type="project" value="TreeGrafter"/>
</dbReference>
<dbReference type="GO" id="GO:0005886">
    <property type="term" value="C:plasma membrane"/>
    <property type="evidence" value="ECO:0007669"/>
    <property type="project" value="UniProtKB-SubCell"/>
</dbReference>
<evidence type="ECO:0000256" key="5">
    <source>
        <dbReference type="ARBA" id="ARBA00022553"/>
    </source>
</evidence>
<evidence type="ECO:0000256" key="13">
    <source>
        <dbReference type="ARBA" id="ARBA00023214"/>
    </source>
</evidence>
<accession>A0A8C7IJD2</accession>
<keyword evidence="6 17" id="KW-0812">Transmembrane</keyword>
<comment type="similarity">
    <text evidence="14">Belongs to the SLC12A transporter family. K/Cl co-transporter subfamily.</text>
</comment>
<keyword evidence="21" id="KW-1185">Reference proteome</keyword>
<feature type="transmembrane region" description="Helical" evidence="17">
    <location>
        <begin position="598"/>
        <end position="622"/>
    </location>
</feature>
<dbReference type="GO" id="GO:0015379">
    <property type="term" value="F:potassium:chloride symporter activity"/>
    <property type="evidence" value="ECO:0007669"/>
    <property type="project" value="InterPro"/>
</dbReference>
<dbReference type="InterPro" id="IPR004841">
    <property type="entry name" value="AA-permease/SLC12A_dom"/>
</dbReference>
<evidence type="ECO:0000256" key="17">
    <source>
        <dbReference type="SAM" id="Phobius"/>
    </source>
</evidence>
<dbReference type="FunFam" id="1.20.1740.10:FF:000040">
    <property type="entry name" value="Solute carrier family 12 member 6"/>
    <property type="match status" value="1"/>
</dbReference>
<dbReference type="GO" id="GO:1990573">
    <property type="term" value="P:potassium ion import across plasma membrane"/>
    <property type="evidence" value="ECO:0007669"/>
    <property type="project" value="TreeGrafter"/>
</dbReference>
<keyword evidence="2" id="KW-0813">Transport</keyword>
<dbReference type="GeneTree" id="ENSGT00940000157672"/>
<keyword evidence="8" id="KW-0630">Potassium</keyword>
<dbReference type="AlphaFoldDB" id="A0A8C7IJD2"/>
<name>A0A8C7IJD2_ONCKI</name>
<reference evidence="20" key="2">
    <citation type="submission" date="2025-09" db="UniProtKB">
        <authorList>
            <consortium name="Ensembl"/>
        </authorList>
    </citation>
    <scope>IDENTIFICATION</scope>
</reference>
<evidence type="ECO:0000256" key="15">
    <source>
        <dbReference type="ARBA" id="ARBA00047825"/>
    </source>
</evidence>
<keyword evidence="11 17" id="KW-0472">Membrane</keyword>
<dbReference type="GO" id="GO:0055075">
    <property type="term" value="P:potassium ion homeostasis"/>
    <property type="evidence" value="ECO:0007669"/>
    <property type="project" value="TreeGrafter"/>
</dbReference>
<evidence type="ECO:0000256" key="16">
    <source>
        <dbReference type="SAM" id="MobiDB-lite"/>
    </source>
</evidence>
<dbReference type="Ensembl" id="ENSOKIT00005077729.1">
    <property type="protein sequence ID" value="ENSOKIP00005072949.1"/>
    <property type="gene ID" value="ENSOKIG00005031102.1"/>
</dbReference>
<feature type="domain" description="Amino acid permease/ SLC12A" evidence="18">
    <location>
        <begin position="169"/>
        <end position="286"/>
    </location>
</feature>
<feature type="transmembrane region" description="Helical" evidence="17">
    <location>
        <begin position="406"/>
        <end position="428"/>
    </location>
</feature>
<proteinExistence type="inferred from homology"/>
<dbReference type="GO" id="GO:0006884">
    <property type="term" value="P:cell volume homeostasis"/>
    <property type="evidence" value="ECO:0007669"/>
    <property type="project" value="TreeGrafter"/>
</dbReference>
<evidence type="ECO:0000256" key="12">
    <source>
        <dbReference type="ARBA" id="ARBA00023180"/>
    </source>
</evidence>
<feature type="domain" description="Amino acid permease/ SLC12A" evidence="18">
    <location>
        <begin position="408"/>
        <end position="679"/>
    </location>
</feature>
<evidence type="ECO:0000256" key="1">
    <source>
        <dbReference type="ARBA" id="ARBA00004651"/>
    </source>
</evidence>
<feature type="transmembrane region" description="Helical" evidence="17">
    <location>
        <begin position="564"/>
        <end position="586"/>
    </location>
</feature>
<feature type="transmembrane region" description="Helical" evidence="17">
    <location>
        <begin position="267"/>
        <end position="286"/>
    </location>
</feature>
<evidence type="ECO:0000256" key="8">
    <source>
        <dbReference type="ARBA" id="ARBA00022958"/>
    </source>
</evidence>
<feature type="transmembrane region" description="Helical" evidence="17">
    <location>
        <begin position="155"/>
        <end position="178"/>
    </location>
</feature>
<keyword evidence="3" id="KW-1003">Cell membrane</keyword>
<dbReference type="Pfam" id="PF03522">
    <property type="entry name" value="SLC12"/>
    <property type="match status" value="2"/>
</dbReference>
<keyword evidence="13" id="KW-0868">Chloride</keyword>
<evidence type="ECO:0000256" key="14">
    <source>
        <dbReference type="ARBA" id="ARBA00046331"/>
    </source>
</evidence>
<keyword evidence="10" id="KW-0406">Ion transport</keyword>
<dbReference type="InterPro" id="IPR000622">
    <property type="entry name" value="KCC1"/>
</dbReference>
<dbReference type="InterPro" id="IPR000076">
    <property type="entry name" value="KCL_cotranspt"/>
</dbReference>
<keyword evidence="7" id="KW-0769">Symport</keyword>
<evidence type="ECO:0000256" key="9">
    <source>
        <dbReference type="ARBA" id="ARBA00022989"/>
    </source>
</evidence>
<evidence type="ECO:0000259" key="19">
    <source>
        <dbReference type="Pfam" id="PF03522"/>
    </source>
</evidence>
<feature type="transmembrane region" description="Helical" evidence="17">
    <location>
        <begin position="540"/>
        <end position="558"/>
    </location>
</feature>
<dbReference type="Pfam" id="PF00324">
    <property type="entry name" value="AA_permease"/>
    <property type="match status" value="2"/>
</dbReference>
<feature type="transmembrane region" description="Helical" evidence="17">
    <location>
        <begin position="190"/>
        <end position="211"/>
    </location>
</feature>
<protein>
    <submittedName>
        <fullName evidence="20">Solute carrier family 12 member 4</fullName>
    </submittedName>
</protein>
<gene>
    <name evidence="20" type="primary">SLC12A4</name>
    <name evidence="20" type="synonym">LOC109880634</name>
</gene>
<evidence type="ECO:0000313" key="21">
    <source>
        <dbReference type="Proteomes" id="UP000694557"/>
    </source>
</evidence>
<feature type="domain" description="SLC12A transporter C-terminal" evidence="19">
    <location>
        <begin position="824"/>
        <end position="1070"/>
    </location>
</feature>
<keyword evidence="9 17" id="KW-1133">Transmembrane helix</keyword>
<dbReference type="InterPro" id="IPR018491">
    <property type="entry name" value="SLC12_C"/>
</dbReference>
<dbReference type="PRINTS" id="PR01081">
    <property type="entry name" value="KCLTRNSPORT"/>
</dbReference>
<evidence type="ECO:0000256" key="10">
    <source>
        <dbReference type="ARBA" id="ARBA00023065"/>
    </source>
</evidence>
<feature type="transmembrane region" description="Helical" evidence="17">
    <location>
        <begin position="485"/>
        <end position="504"/>
    </location>
</feature>
<dbReference type="Proteomes" id="UP000694557">
    <property type="component" value="Unassembled WGS sequence"/>
</dbReference>
<dbReference type="GO" id="GO:0045202">
    <property type="term" value="C:synapse"/>
    <property type="evidence" value="ECO:0007669"/>
    <property type="project" value="GOC"/>
</dbReference>
<organism evidence="20 21">
    <name type="scientific">Oncorhynchus kisutch</name>
    <name type="common">Coho salmon</name>
    <name type="synonym">Salmo kisutch</name>
    <dbReference type="NCBI Taxonomy" id="8019"/>
    <lineage>
        <taxon>Eukaryota</taxon>
        <taxon>Metazoa</taxon>
        <taxon>Chordata</taxon>
        <taxon>Craniata</taxon>
        <taxon>Vertebrata</taxon>
        <taxon>Euteleostomi</taxon>
        <taxon>Actinopterygii</taxon>
        <taxon>Neopterygii</taxon>
        <taxon>Teleostei</taxon>
        <taxon>Protacanthopterygii</taxon>
        <taxon>Salmoniformes</taxon>
        <taxon>Salmonidae</taxon>
        <taxon>Salmoninae</taxon>
        <taxon>Oncorhynchus</taxon>
    </lineage>
</organism>